<dbReference type="PANTHER" id="PTHR11505">
    <property type="entry name" value="L1 TRANSPOSABLE ELEMENT-RELATED"/>
    <property type="match status" value="1"/>
</dbReference>
<name>A0AAV7VYW7_PLEWA</name>
<keyword evidence="2" id="KW-1185">Reference proteome</keyword>
<proteinExistence type="predicted"/>
<evidence type="ECO:0000313" key="1">
    <source>
        <dbReference type="EMBL" id="KAJ1206885.1"/>
    </source>
</evidence>
<sequence>MQMCRLTCRRFGEVWESVGLGCRVVVSRPGAAEEPESCCSHSPMESRGSVSIGGVVSESEGAGVLAVREEGAGKYSLRQQERQWGAGVSRALFGKERGGEESTSLETMILTLSEEIKKGFAVSEVNQRNSRQAYEMLEKKFDLLPLRTQALEESVGAMKEELRKNYQEIWQLKDSEQEMQDKLKRLENSSRRNNLRSLNVPDGVEEDYLKAYVTSLIMSILQIEEGEYDFAIDIQRIHRDPFRSDLSKKNPRKMLVNFQLYALKKILLKA</sequence>
<organism evidence="1 2">
    <name type="scientific">Pleurodeles waltl</name>
    <name type="common">Iberian ribbed newt</name>
    <dbReference type="NCBI Taxonomy" id="8319"/>
    <lineage>
        <taxon>Eukaryota</taxon>
        <taxon>Metazoa</taxon>
        <taxon>Chordata</taxon>
        <taxon>Craniata</taxon>
        <taxon>Vertebrata</taxon>
        <taxon>Euteleostomi</taxon>
        <taxon>Amphibia</taxon>
        <taxon>Batrachia</taxon>
        <taxon>Caudata</taxon>
        <taxon>Salamandroidea</taxon>
        <taxon>Salamandridae</taxon>
        <taxon>Pleurodelinae</taxon>
        <taxon>Pleurodeles</taxon>
    </lineage>
</organism>
<dbReference type="AlphaFoldDB" id="A0AAV7VYW7"/>
<evidence type="ECO:0000313" key="2">
    <source>
        <dbReference type="Proteomes" id="UP001066276"/>
    </source>
</evidence>
<reference evidence="1" key="1">
    <citation type="journal article" date="2022" name="bioRxiv">
        <title>Sequencing and chromosome-scale assembly of the giantPleurodeles waltlgenome.</title>
        <authorList>
            <person name="Brown T."/>
            <person name="Elewa A."/>
            <person name="Iarovenko S."/>
            <person name="Subramanian E."/>
            <person name="Araus A.J."/>
            <person name="Petzold A."/>
            <person name="Susuki M."/>
            <person name="Suzuki K.-i.T."/>
            <person name="Hayashi T."/>
            <person name="Toyoda A."/>
            <person name="Oliveira C."/>
            <person name="Osipova E."/>
            <person name="Leigh N.D."/>
            <person name="Simon A."/>
            <person name="Yun M.H."/>
        </authorList>
    </citation>
    <scope>NUCLEOTIDE SEQUENCE</scope>
    <source>
        <strain evidence="1">20211129_DDA</strain>
        <tissue evidence="1">Liver</tissue>
    </source>
</reference>
<dbReference type="EMBL" id="JANPWB010000002">
    <property type="protein sequence ID" value="KAJ1206885.1"/>
    <property type="molecule type" value="Genomic_DNA"/>
</dbReference>
<protein>
    <submittedName>
        <fullName evidence="1">Uncharacterized protein</fullName>
    </submittedName>
</protein>
<dbReference type="InterPro" id="IPR004244">
    <property type="entry name" value="Transposase_22"/>
</dbReference>
<dbReference type="Proteomes" id="UP001066276">
    <property type="component" value="Chromosome 1_2"/>
</dbReference>
<accession>A0AAV7VYW7</accession>
<gene>
    <name evidence="1" type="ORF">NDU88_002278</name>
</gene>
<comment type="caution">
    <text evidence="1">The sequence shown here is derived from an EMBL/GenBank/DDBJ whole genome shotgun (WGS) entry which is preliminary data.</text>
</comment>
<dbReference type="Gene3D" id="3.30.70.1820">
    <property type="entry name" value="L1 transposable element, RRM domain"/>
    <property type="match status" value="1"/>
</dbReference>